<gene>
    <name evidence="1" type="ORF">UFOVP325_161</name>
    <name evidence="2" type="ORF">UFOVP430_156</name>
</gene>
<evidence type="ECO:0000313" key="1">
    <source>
        <dbReference type="EMBL" id="CAB4137955.1"/>
    </source>
</evidence>
<evidence type="ECO:0000313" key="2">
    <source>
        <dbReference type="EMBL" id="CAB4148213.1"/>
    </source>
</evidence>
<name>A0A6J5MSZ7_9CAUD</name>
<sequence>MIPRKPLTPNNRTARSLMREFQASGALHVNFPKASEAPSIRIWARRGRQNSEGFGGGNRIMK</sequence>
<organism evidence="2">
    <name type="scientific">uncultured Caudovirales phage</name>
    <dbReference type="NCBI Taxonomy" id="2100421"/>
    <lineage>
        <taxon>Viruses</taxon>
        <taxon>Duplodnaviria</taxon>
        <taxon>Heunggongvirae</taxon>
        <taxon>Uroviricota</taxon>
        <taxon>Caudoviricetes</taxon>
        <taxon>Peduoviridae</taxon>
        <taxon>Maltschvirus</taxon>
        <taxon>Maltschvirus maltsch</taxon>
    </lineage>
</organism>
<reference evidence="2" key="1">
    <citation type="submission" date="2020-04" db="EMBL/GenBank/DDBJ databases">
        <authorList>
            <person name="Chiriac C."/>
            <person name="Salcher M."/>
            <person name="Ghai R."/>
            <person name="Kavagutti S V."/>
        </authorList>
    </citation>
    <scope>NUCLEOTIDE SEQUENCE</scope>
</reference>
<proteinExistence type="predicted"/>
<protein>
    <submittedName>
        <fullName evidence="2">Uncharacterized protein</fullName>
    </submittedName>
</protein>
<accession>A0A6J5MSZ7</accession>
<dbReference type="EMBL" id="LR796338">
    <property type="protein sequence ID" value="CAB4137955.1"/>
    <property type="molecule type" value="Genomic_DNA"/>
</dbReference>
<dbReference type="EMBL" id="LR796481">
    <property type="protein sequence ID" value="CAB4148213.1"/>
    <property type="molecule type" value="Genomic_DNA"/>
</dbReference>